<name>A0A3M8AMC8_9MICO</name>
<reference evidence="1 2" key="1">
    <citation type="submission" date="2018-10" db="EMBL/GenBank/DDBJ databases">
        <title>Isolation, diversity and antibacterial activity of antinobacteria from the wheat rhizosphere soil.</title>
        <authorList>
            <person name="Sun T."/>
        </authorList>
    </citation>
    <scope>NUCLEOTIDE SEQUENCE [LARGE SCALE GENOMIC DNA]</scope>
    <source>
        <strain evidence="1 2">SJ-23</strain>
    </source>
</reference>
<accession>A0A3M8AMC8</accession>
<sequence>MPRRIIRHEFDLPLEPDIIAGHLADPRNYVGLSPLVVEVRDIADAAGTTHYTAVERFPLPFGRHLDNRIRVTLRRDDGDPAKLTVGGDVRSPGCVRMRYRYDITADGAGSHVVDELDLRAPFGLVRFAAGQARSVQLSRAVILVERLTRTA</sequence>
<dbReference type="OrthoDB" id="3529782at2"/>
<evidence type="ECO:0000313" key="2">
    <source>
        <dbReference type="Proteomes" id="UP000275048"/>
    </source>
</evidence>
<dbReference type="Proteomes" id="UP000275048">
    <property type="component" value="Unassembled WGS sequence"/>
</dbReference>
<dbReference type="Gene3D" id="3.30.530.20">
    <property type="match status" value="1"/>
</dbReference>
<keyword evidence="2" id="KW-1185">Reference proteome</keyword>
<gene>
    <name evidence="1" type="ORF">EDM22_01245</name>
</gene>
<dbReference type="InterPro" id="IPR023393">
    <property type="entry name" value="START-like_dom_sf"/>
</dbReference>
<dbReference type="CDD" id="cd07812">
    <property type="entry name" value="SRPBCC"/>
    <property type="match status" value="1"/>
</dbReference>
<protein>
    <submittedName>
        <fullName evidence="1">SRPBCC family protein</fullName>
    </submittedName>
</protein>
<dbReference type="AlphaFoldDB" id="A0A3M8AMC8"/>
<evidence type="ECO:0000313" key="1">
    <source>
        <dbReference type="EMBL" id="RNB52358.1"/>
    </source>
</evidence>
<proteinExistence type="predicted"/>
<dbReference type="SUPFAM" id="SSF55961">
    <property type="entry name" value="Bet v1-like"/>
    <property type="match status" value="1"/>
</dbReference>
<comment type="caution">
    <text evidence="1">The sequence shown here is derived from an EMBL/GenBank/DDBJ whole genome shotgun (WGS) entry which is preliminary data.</text>
</comment>
<dbReference type="RefSeq" id="WP_122935196.1">
    <property type="nucleotide sequence ID" value="NZ_JBHSNT010000007.1"/>
</dbReference>
<organism evidence="1 2">
    <name type="scientific">Agromyces tardus</name>
    <dbReference type="NCBI Taxonomy" id="2583849"/>
    <lineage>
        <taxon>Bacteria</taxon>
        <taxon>Bacillati</taxon>
        <taxon>Actinomycetota</taxon>
        <taxon>Actinomycetes</taxon>
        <taxon>Micrococcales</taxon>
        <taxon>Microbacteriaceae</taxon>
        <taxon>Agromyces</taxon>
    </lineage>
</organism>
<dbReference type="EMBL" id="RHHB01000001">
    <property type="protein sequence ID" value="RNB52358.1"/>
    <property type="molecule type" value="Genomic_DNA"/>
</dbReference>